<gene>
    <name evidence="1" type="ORF">HMPREF9087_3323</name>
</gene>
<dbReference type="SUPFAM" id="SSF56784">
    <property type="entry name" value="HAD-like"/>
    <property type="match status" value="1"/>
</dbReference>
<evidence type="ECO:0000313" key="2">
    <source>
        <dbReference type="Proteomes" id="UP000004835"/>
    </source>
</evidence>
<dbReference type="PROSITE" id="PS01229">
    <property type="entry name" value="COF_2"/>
    <property type="match status" value="1"/>
</dbReference>
<dbReference type="InterPro" id="IPR000150">
    <property type="entry name" value="Cof"/>
</dbReference>
<dbReference type="SFLD" id="SFLDS00003">
    <property type="entry name" value="Haloacid_Dehalogenase"/>
    <property type="match status" value="1"/>
</dbReference>
<dbReference type="SFLD" id="SFLDG01140">
    <property type="entry name" value="C2.B:_Phosphomannomutase_and_P"/>
    <property type="match status" value="1"/>
</dbReference>
<dbReference type="AlphaFoldDB" id="F0EPI1"/>
<protein>
    <submittedName>
        <fullName evidence="1">Cof-like hydrolase</fullName>
    </submittedName>
</protein>
<dbReference type="GO" id="GO:0005829">
    <property type="term" value="C:cytosol"/>
    <property type="evidence" value="ECO:0007669"/>
    <property type="project" value="TreeGrafter"/>
</dbReference>
<organism evidence="1 2">
    <name type="scientific">Enterococcus casseliflavus ATCC 12755</name>
    <dbReference type="NCBI Taxonomy" id="888066"/>
    <lineage>
        <taxon>Bacteria</taxon>
        <taxon>Bacillati</taxon>
        <taxon>Bacillota</taxon>
        <taxon>Bacilli</taxon>
        <taxon>Lactobacillales</taxon>
        <taxon>Enterococcaceae</taxon>
        <taxon>Enterococcus</taxon>
    </lineage>
</organism>
<sequence length="288" mass="31883">MSEKRGNDLTKKIVFLDVDGTLCDDAGNVPESARQAITAAHKKGHEFFLCTGRSKAEITEDVLALPLSGMIGAGGGYCEVHNEVILHKVFEKEALLRLIDFLKENQIEYYLESNQGLFASTNLRNRLLEIVLAGESVESEAGKQRVQTIQWFLDLLIEDEAKIDYDDVNKVSFINHSIPYEQVHDQYHEQFQMIRSTVPVFGKDSGEIGIKNIHKKTAIDFLLNHLGIDNKDTLAFGDGHNDVEMFEAVATGIAMGNACEQLLAVADEVTARPEDGGIAQALQKHGLV</sequence>
<dbReference type="Proteomes" id="UP000004835">
    <property type="component" value="Unassembled WGS sequence"/>
</dbReference>
<dbReference type="EMBL" id="AEWT01000031">
    <property type="protein sequence ID" value="EGC68206.1"/>
    <property type="molecule type" value="Genomic_DNA"/>
</dbReference>
<proteinExistence type="predicted"/>
<dbReference type="PANTHER" id="PTHR10000">
    <property type="entry name" value="PHOSPHOSERINE PHOSPHATASE"/>
    <property type="match status" value="1"/>
</dbReference>
<dbReference type="Pfam" id="PF08282">
    <property type="entry name" value="Hydrolase_3"/>
    <property type="match status" value="1"/>
</dbReference>
<reference evidence="1 2" key="1">
    <citation type="submission" date="2011-01" db="EMBL/GenBank/DDBJ databases">
        <authorList>
            <person name="Muzny D."/>
            <person name="Qin X."/>
            <person name="Deng J."/>
            <person name="Jiang H."/>
            <person name="Liu Y."/>
            <person name="Qu J."/>
            <person name="Song X.-Z."/>
            <person name="Zhang L."/>
            <person name="Thornton R."/>
            <person name="Coyle M."/>
            <person name="Francisco L."/>
            <person name="Jackson L."/>
            <person name="Javaid M."/>
            <person name="Korchina V."/>
            <person name="Kovar C."/>
            <person name="Mata R."/>
            <person name="Mathew T."/>
            <person name="Ngo R."/>
            <person name="Nguyen L."/>
            <person name="Nguyen N."/>
            <person name="Okwuonu G."/>
            <person name="Ongeri F."/>
            <person name="Pham C."/>
            <person name="Simmons D."/>
            <person name="Wilczek-Boney K."/>
            <person name="Hale W."/>
            <person name="Jakkamsetti A."/>
            <person name="Pham P."/>
            <person name="Ruth R."/>
            <person name="San Lucas F."/>
            <person name="Warren J."/>
            <person name="Zhang J."/>
            <person name="Zhao Z."/>
            <person name="Zhou C."/>
            <person name="Zhu D."/>
            <person name="Lee S."/>
            <person name="Bess C."/>
            <person name="Blankenburg K."/>
            <person name="Forbes L."/>
            <person name="Fu Q."/>
            <person name="Gubbala S."/>
            <person name="Hirani K."/>
            <person name="Jayaseelan J.C."/>
            <person name="Lara F."/>
            <person name="Munidasa M."/>
            <person name="Palculict T."/>
            <person name="Patil S."/>
            <person name="Pu L.-L."/>
            <person name="Saada N."/>
            <person name="Tang L."/>
            <person name="Weissenberger G."/>
            <person name="Zhu Y."/>
            <person name="Hemphill L."/>
            <person name="Shang Y."/>
            <person name="Youmans B."/>
            <person name="Ayvaz T."/>
            <person name="Ross M."/>
            <person name="Santibanez J."/>
            <person name="Aqrawi P."/>
            <person name="Gross S."/>
            <person name="Joshi V."/>
            <person name="Fowler G."/>
            <person name="Nazareth L."/>
            <person name="Reid J."/>
            <person name="Worley K."/>
            <person name="Petrosino J."/>
            <person name="Highlander S."/>
            <person name="Gibbs R."/>
        </authorList>
    </citation>
    <scope>NUCLEOTIDE SEQUENCE [LARGE SCALE GENOMIC DNA]</scope>
    <source>
        <strain evidence="1 2">ATCC 12755</strain>
    </source>
</reference>
<dbReference type="InterPro" id="IPR006379">
    <property type="entry name" value="HAD-SF_hydro_IIB"/>
</dbReference>
<dbReference type="GO" id="GO:0000287">
    <property type="term" value="F:magnesium ion binding"/>
    <property type="evidence" value="ECO:0007669"/>
    <property type="project" value="TreeGrafter"/>
</dbReference>
<comment type="caution">
    <text evidence="1">The sequence shown here is derived from an EMBL/GenBank/DDBJ whole genome shotgun (WGS) entry which is preliminary data.</text>
</comment>
<dbReference type="Gene3D" id="3.30.1240.10">
    <property type="match status" value="1"/>
</dbReference>
<accession>F0EPI1</accession>
<dbReference type="InterPro" id="IPR023214">
    <property type="entry name" value="HAD_sf"/>
</dbReference>
<dbReference type="NCBIfam" id="TIGR00099">
    <property type="entry name" value="Cof-subfamily"/>
    <property type="match status" value="1"/>
</dbReference>
<dbReference type="NCBIfam" id="TIGR01484">
    <property type="entry name" value="HAD-SF-IIB"/>
    <property type="match status" value="1"/>
</dbReference>
<dbReference type="Gene3D" id="3.40.50.1000">
    <property type="entry name" value="HAD superfamily/HAD-like"/>
    <property type="match status" value="1"/>
</dbReference>
<dbReference type="PANTHER" id="PTHR10000:SF25">
    <property type="entry name" value="PHOSPHATASE YKRA-RELATED"/>
    <property type="match status" value="1"/>
</dbReference>
<evidence type="ECO:0000313" key="1">
    <source>
        <dbReference type="EMBL" id="EGC68206.1"/>
    </source>
</evidence>
<name>F0EPI1_ENTCA</name>
<dbReference type="InterPro" id="IPR036412">
    <property type="entry name" value="HAD-like_sf"/>
</dbReference>
<dbReference type="HOGENOM" id="CLU_044146_7_2_9"/>
<dbReference type="GO" id="GO:0016791">
    <property type="term" value="F:phosphatase activity"/>
    <property type="evidence" value="ECO:0007669"/>
    <property type="project" value="TreeGrafter"/>
</dbReference>
<keyword evidence="1" id="KW-0378">Hydrolase</keyword>